<dbReference type="STRING" id="633440.SAMN05421869_115124"/>
<dbReference type="Pfam" id="PF13560">
    <property type="entry name" value="HTH_31"/>
    <property type="match status" value="1"/>
</dbReference>
<dbReference type="InterPro" id="IPR001387">
    <property type="entry name" value="Cro/C1-type_HTH"/>
</dbReference>
<protein>
    <submittedName>
        <fullName evidence="2">Helix-turn-helix domain-containing protein</fullName>
    </submittedName>
</protein>
<dbReference type="GO" id="GO:0003677">
    <property type="term" value="F:DNA binding"/>
    <property type="evidence" value="ECO:0007669"/>
    <property type="project" value="InterPro"/>
</dbReference>
<dbReference type="Gene3D" id="1.10.260.40">
    <property type="entry name" value="lambda repressor-like DNA-binding domains"/>
    <property type="match status" value="1"/>
</dbReference>
<gene>
    <name evidence="2" type="ORF">SAMN05421869_115124</name>
</gene>
<dbReference type="PROSITE" id="PS50943">
    <property type="entry name" value="HTH_CROC1"/>
    <property type="match status" value="1"/>
</dbReference>
<dbReference type="Pfam" id="PF17765">
    <property type="entry name" value="MLTR_LBD"/>
    <property type="match status" value="1"/>
</dbReference>
<dbReference type="CDD" id="cd00093">
    <property type="entry name" value="HTH_XRE"/>
    <property type="match status" value="1"/>
</dbReference>
<sequence length="266" mass="29240">MDSGKLLGDFLRTRREALTSVRFSRGPETAEVAMLAGISTAAYTRLENGTEHRPSERVLGSLARVLELDPAAKEQMWALARPLLLCHRPEDSAGEPVSPHLRRLIDGWTDTPALLCDRLMNVRAANCLGTALLDGLEHADNLFRLVFLDPAAPEFFQEWYHIAGAATDSLHAVPAGTDDPELAALIGELSGQSRDFRRLWAGHDLVTDAHRFKRMRHPEIGDVTLICDVFDVHRLPGYQLIVFQAEPGSPSEHALALLGSLAVTTI</sequence>
<evidence type="ECO:0000313" key="2">
    <source>
        <dbReference type="EMBL" id="SDK33456.1"/>
    </source>
</evidence>
<accession>A0A1G9B1I6</accession>
<dbReference type="InterPro" id="IPR010982">
    <property type="entry name" value="Lambda_DNA-bd_dom_sf"/>
</dbReference>
<name>A0A1G9B1I6_9ACTN</name>
<feature type="domain" description="HTH cro/C1-type" evidence="1">
    <location>
        <begin position="30"/>
        <end position="73"/>
    </location>
</feature>
<dbReference type="EMBL" id="FNDJ01000015">
    <property type="protein sequence ID" value="SDK33456.1"/>
    <property type="molecule type" value="Genomic_DNA"/>
</dbReference>
<keyword evidence="3" id="KW-1185">Reference proteome</keyword>
<dbReference type="PANTHER" id="PTHR35010">
    <property type="entry name" value="BLL4672 PROTEIN-RELATED"/>
    <property type="match status" value="1"/>
</dbReference>
<dbReference type="Proteomes" id="UP000199202">
    <property type="component" value="Unassembled WGS sequence"/>
</dbReference>
<dbReference type="RefSeq" id="WP_090939380.1">
    <property type="nucleotide sequence ID" value="NZ_FNDJ01000015.1"/>
</dbReference>
<dbReference type="AlphaFoldDB" id="A0A1G9B1I6"/>
<evidence type="ECO:0000259" key="1">
    <source>
        <dbReference type="PROSITE" id="PS50943"/>
    </source>
</evidence>
<dbReference type="OrthoDB" id="4336585at2"/>
<dbReference type="SUPFAM" id="SSF47413">
    <property type="entry name" value="lambda repressor-like DNA-binding domains"/>
    <property type="match status" value="1"/>
</dbReference>
<evidence type="ECO:0000313" key="3">
    <source>
        <dbReference type="Proteomes" id="UP000199202"/>
    </source>
</evidence>
<dbReference type="Gene3D" id="3.30.450.180">
    <property type="match status" value="1"/>
</dbReference>
<reference evidence="2 3" key="1">
    <citation type="submission" date="2016-10" db="EMBL/GenBank/DDBJ databases">
        <authorList>
            <person name="de Groot N.N."/>
        </authorList>
    </citation>
    <scope>NUCLEOTIDE SEQUENCE [LARGE SCALE GENOMIC DNA]</scope>
    <source>
        <strain evidence="2 3">CGMCC 4.6533</strain>
    </source>
</reference>
<dbReference type="PANTHER" id="PTHR35010:SF2">
    <property type="entry name" value="BLL4672 PROTEIN"/>
    <property type="match status" value="1"/>
</dbReference>
<proteinExistence type="predicted"/>
<dbReference type="InterPro" id="IPR041413">
    <property type="entry name" value="MLTR_LBD"/>
</dbReference>
<organism evidence="2 3">
    <name type="scientific">Nonomuraea jiangxiensis</name>
    <dbReference type="NCBI Taxonomy" id="633440"/>
    <lineage>
        <taxon>Bacteria</taxon>
        <taxon>Bacillati</taxon>
        <taxon>Actinomycetota</taxon>
        <taxon>Actinomycetes</taxon>
        <taxon>Streptosporangiales</taxon>
        <taxon>Streptosporangiaceae</taxon>
        <taxon>Nonomuraea</taxon>
    </lineage>
</organism>